<name>E1QZD8_OLSUV</name>
<protein>
    <recommendedName>
        <fullName evidence="4">ABC-type quaternary amine transporter</fullName>
        <ecNumber evidence="4">7.6.2.9</ecNumber>
    </recommendedName>
</protein>
<keyword evidence="3" id="KW-0067">ATP-binding</keyword>
<evidence type="ECO:0000256" key="4">
    <source>
        <dbReference type="ARBA" id="ARBA00066388"/>
    </source>
</evidence>
<dbReference type="PROSITE" id="PS00211">
    <property type="entry name" value="ABC_TRANSPORTER_1"/>
    <property type="match status" value="1"/>
</dbReference>
<dbReference type="InterPro" id="IPR003593">
    <property type="entry name" value="AAA+_ATPase"/>
</dbReference>
<dbReference type="GeneID" id="78512058"/>
<reference evidence="7 8" key="1">
    <citation type="journal article" date="2010" name="Stand. Genomic Sci.">
        <title>Complete genome sequence of Olsenella uli type strain (VPI D76D-27C).</title>
        <authorList>
            <person name="Goker M."/>
            <person name="Held B."/>
            <person name="Lucas S."/>
            <person name="Nolan M."/>
            <person name="Yasawong M."/>
            <person name="Glavina Del Rio T."/>
            <person name="Tice H."/>
            <person name="Cheng J.F."/>
            <person name="Bruce D."/>
            <person name="Detter J.C."/>
            <person name="Tapia R."/>
            <person name="Han C."/>
            <person name="Goodwin L."/>
            <person name="Pitluck S."/>
            <person name="Liolios K."/>
            <person name="Ivanova N."/>
            <person name="Mavromatis K."/>
            <person name="Mikhailova N."/>
            <person name="Pati A."/>
            <person name="Chen A."/>
            <person name="Palaniappan K."/>
            <person name="Land M."/>
            <person name="Hauser L."/>
            <person name="Chang Y.J."/>
            <person name="Jeffries C.D."/>
            <person name="Rohde M."/>
            <person name="Sikorski J."/>
            <person name="Pukall R."/>
            <person name="Woyke T."/>
            <person name="Bristow J."/>
            <person name="Eisen J.A."/>
            <person name="Markowitz V."/>
            <person name="Hugenholtz P."/>
            <person name="Kyrpides N.C."/>
            <person name="Klenk H.P."/>
            <person name="Lapidus A."/>
        </authorList>
    </citation>
    <scope>NUCLEOTIDE SEQUENCE [LARGE SCALE GENOMIC DNA]</scope>
    <source>
        <strain evidence="8">ATCC 49627 / DSM 7084 / CIP 109912 / JCM 12494 / NCIMB 702895 / VPI D76D-27C</strain>
    </source>
</reference>
<dbReference type="EC" id="7.6.2.9" evidence="4"/>
<dbReference type="InterPro" id="IPR027417">
    <property type="entry name" value="P-loop_NTPase"/>
</dbReference>
<dbReference type="GO" id="GO:0005524">
    <property type="term" value="F:ATP binding"/>
    <property type="evidence" value="ECO:0007669"/>
    <property type="project" value="UniProtKB-KW"/>
</dbReference>
<dbReference type="AlphaFoldDB" id="E1QZD8"/>
<keyword evidence="8" id="KW-1185">Reference proteome</keyword>
<organism evidence="7 8">
    <name type="scientific">Olsenella uli (strain ATCC 49627 / DSM 7084 / CCUG 31166 / CIP 109912 / JCM 12494 / LMG 11480 / NCIMB 702895 / VPI D76D-27C)</name>
    <name type="common">Lactobacillus uli</name>
    <dbReference type="NCBI Taxonomy" id="633147"/>
    <lineage>
        <taxon>Bacteria</taxon>
        <taxon>Bacillati</taxon>
        <taxon>Actinomycetota</taxon>
        <taxon>Coriobacteriia</taxon>
        <taxon>Coriobacteriales</taxon>
        <taxon>Atopobiaceae</taxon>
        <taxon>Olsenella</taxon>
    </lineage>
</organism>
<dbReference type="STRING" id="633147.Olsu_0637"/>
<dbReference type="SMART" id="SM00382">
    <property type="entry name" value="AAA"/>
    <property type="match status" value="1"/>
</dbReference>
<evidence type="ECO:0000313" key="7">
    <source>
        <dbReference type="EMBL" id="ADK67752.1"/>
    </source>
</evidence>
<dbReference type="eggNOG" id="COG1125">
    <property type="taxonomic scope" value="Bacteria"/>
</dbReference>
<feature type="compositionally biased region" description="Low complexity" evidence="5">
    <location>
        <begin position="7"/>
        <end position="20"/>
    </location>
</feature>
<dbReference type="RefSeq" id="WP_013251504.1">
    <property type="nucleotide sequence ID" value="NC_014363.1"/>
</dbReference>
<dbReference type="GO" id="GO:0015418">
    <property type="term" value="F:ABC-type quaternary ammonium compound transporting activity"/>
    <property type="evidence" value="ECO:0007669"/>
    <property type="project" value="UniProtKB-EC"/>
</dbReference>
<dbReference type="HOGENOM" id="CLU_000604_1_22_11"/>
<gene>
    <name evidence="7" type="ordered locus">Olsu_0637</name>
</gene>
<dbReference type="Pfam" id="PF00005">
    <property type="entry name" value="ABC_tran"/>
    <property type="match status" value="1"/>
</dbReference>
<dbReference type="Proteomes" id="UP000000333">
    <property type="component" value="Chromosome"/>
</dbReference>
<evidence type="ECO:0000313" key="8">
    <source>
        <dbReference type="Proteomes" id="UP000000333"/>
    </source>
</evidence>
<feature type="domain" description="ABC transporter" evidence="6">
    <location>
        <begin position="33"/>
        <end position="267"/>
    </location>
</feature>
<evidence type="ECO:0000256" key="2">
    <source>
        <dbReference type="ARBA" id="ARBA00022741"/>
    </source>
</evidence>
<evidence type="ECO:0000256" key="1">
    <source>
        <dbReference type="ARBA" id="ARBA00022448"/>
    </source>
</evidence>
<dbReference type="InterPro" id="IPR017871">
    <property type="entry name" value="ABC_transporter-like_CS"/>
</dbReference>
<dbReference type="GO" id="GO:0016887">
    <property type="term" value="F:ATP hydrolysis activity"/>
    <property type="evidence" value="ECO:0007669"/>
    <property type="project" value="InterPro"/>
</dbReference>
<dbReference type="OrthoDB" id="3175865at2"/>
<evidence type="ECO:0000256" key="5">
    <source>
        <dbReference type="SAM" id="MobiDB-lite"/>
    </source>
</evidence>
<dbReference type="PROSITE" id="PS50893">
    <property type="entry name" value="ABC_TRANSPORTER_2"/>
    <property type="match status" value="1"/>
</dbReference>
<accession>E1QZD8</accession>
<dbReference type="PANTHER" id="PTHR42781:SF4">
    <property type="entry name" value="SPERMIDINE_PUTRESCINE IMPORT ATP-BINDING PROTEIN POTA"/>
    <property type="match status" value="1"/>
</dbReference>
<dbReference type="KEGG" id="ols:Olsu_0637"/>
<evidence type="ECO:0000259" key="6">
    <source>
        <dbReference type="PROSITE" id="PS50893"/>
    </source>
</evidence>
<dbReference type="Gene3D" id="3.40.50.300">
    <property type="entry name" value="P-loop containing nucleotide triphosphate hydrolases"/>
    <property type="match status" value="1"/>
</dbReference>
<dbReference type="InterPro" id="IPR003439">
    <property type="entry name" value="ABC_transporter-like_ATP-bd"/>
</dbReference>
<dbReference type="EMBL" id="CP002106">
    <property type="protein sequence ID" value="ADK67752.1"/>
    <property type="molecule type" value="Genomic_DNA"/>
</dbReference>
<dbReference type="SUPFAM" id="SSF52540">
    <property type="entry name" value="P-loop containing nucleoside triphosphate hydrolases"/>
    <property type="match status" value="1"/>
</dbReference>
<dbReference type="InterPro" id="IPR050093">
    <property type="entry name" value="ABC_SmlMolc_Importer"/>
</dbReference>
<evidence type="ECO:0000256" key="3">
    <source>
        <dbReference type="ARBA" id="ARBA00022840"/>
    </source>
</evidence>
<feature type="region of interest" description="Disordered" evidence="5">
    <location>
        <begin position="1"/>
        <end position="23"/>
    </location>
</feature>
<dbReference type="FunFam" id="3.40.50.300:FF:000425">
    <property type="entry name" value="Probable ABC transporter, ATP-binding subunit"/>
    <property type="match status" value="1"/>
</dbReference>
<keyword evidence="1" id="KW-0813">Transport</keyword>
<proteinExistence type="predicted"/>
<dbReference type="PANTHER" id="PTHR42781">
    <property type="entry name" value="SPERMIDINE/PUTRESCINE IMPORT ATP-BINDING PROTEIN POTA"/>
    <property type="match status" value="1"/>
</dbReference>
<sequence>MSDEMKTAAALTADDPATAASVEGTPAADVPAIEFRDVSKDYDGKPVLRDVSLSIMRGEFVCVIGSSGGGKTTLLKMANGLIEPSEGDVLVEGVSVRKQDLIQLRRNIGYAIQGSVLFPHMTVEQNISYVPSLWNGGNRARTRKAVRKWMGIVGLEEELLERYPAELSGGQQQRVGIARALAASPGILLMDEPFGAVDEITRRQLQAELRRIYGETGITVMFVTHDIEEALRLASKVAVVDGGRVQQYASPDELVEKPATDFVRRLVAGR</sequence>
<keyword evidence="2" id="KW-0547">Nucleotide-binding</keyword>